<dbReference type="PANTHER" id="PTHR30616:SF2">
    <property type="entry name" value="PURINE NUCLEOSIDE PHOSPHORYLASE LACC1"/>
    <property type="match status" value="1"/>
</dbReference>
<dbReference type="KEGG" id="dde:Dde_3616"/>
<comment type="catalytic activity">
    <reaction evidence="9">
        <text>S-methyl-5'-thioadenosine + phosphate = 5-(methylsulfanyl)-alpha-D-ribose 1-phosphate + adenine</text>
        <dbReference type="Rhea" id="RHEA:11852"/>
        <dbReference type="ChEBI" id="CHEBI:16708"/>
        <dbReference type="ChEBI" id="CHEBI:17509"/>
        <dbReference type="ChEBI" id="CHEBI:43474"/>
        <dbReference type="ChEBI" id="CHEBI:58533"/>
        <dbReference type="EC" id="2.4.2.28"/>
    </reaction>
    <physiologicalReaction direction="left-to-right" evidence="9">
        <dbReference type="Rhea" id="RHEA:11853"/>
    </physiologicalReaction>
</comment>
<evidence type="ECO:0000313" key="10">
    <source>
        <dbReference type="EMBL" id="ABB40409.1"/>
    </source>
</evidence>
<reference evidence="10 11" key="1">
    <citation type="journal article" date="2011" name="J. Bacteriol.">
        <title>Complete genome sequence and updated annotation of Desulfovibrio alaskensis G20.</title>
        <authorList>
            <person name="Hauser L.J."/>
            <person name="Land M.L."/>
            <person name="Brown S.D."/>
            <person name="Larimer F."/>
            <person name="Keller K.L."/>
            <person name="Rapp-Giles B.J."/>
            <person name="Price M.N."/>
            <person name="Lin M."/>
            <person name="Bruce D.C."/>
            <person name="Detter J.C."/>
            <person name="Tapia R."/>
            <person name="Han C.S."/>
            <person name="Goodwin L.A."/>
            <person name="Cheng J.F."/>
            <person name="Pitluck S."/>
            <person name="Copeland A."/>
            <person name="Lucas S."/>
            <person name="Nolan M."/>
            <person name="Lapidus A.L."/>
            <person name="Palumbo A.V."/>
            <person name="Wall J.D."/>
        </authorList>
    </citation>
    <scope>NUCLEOTIDE SEQUENCE [LARGE SCALE GENOMIC DNA]</scope>
    <source>
        <strain evidence="11">ATCC BAA 1058 / DSM 17464 / G20</strain>
    </source>
</reference>
<proteinExistence type="inferred from homology"/>
<evidence type="ECO:0000256" key="7">
    <source>
        <dbReference type="ARBA" id="ARBA00047989"/>
    </source>
</evidence>
<dbReference type="GO" id="GO:0016787">
    <property type="term" value="F:hydrolase activity"/>
    <property type="evidence" value="ECO:0007669"/>
    <property type="project" value="UniProtKB-KW"/>
</dbReference>
<dbReference type="Pfam" id="PF02578">
    <property type="entry name" value="Cu-oxidase_4"/>
    <property type="match status" value="1"/>
</dbReference>
<evidence type="ECO:0000256" key="5">
    <source>
        <dbReference type="ARBA" id="ARBA00022801"/>
    </source>
</evidence>
<organism evidence="10 11">
    <name type="scientific">Oleidesulfovibrio alaskensis (strain ATCC BAA-1058 / DSM 17464 / G20)</name>
    <name type="common">Desulfovibrio alaskensis</name>
    <dbReference type="NCBI Taxonomy" id="207559"/>
    <lineage>
        <taxon>Bacteria</taxon>
        <taxon>Pseudomonadati</taxon>
        <taxon>Thermodesulfobacteriota</taxon>
        <taxon>Desulfovibrionia</taxon>
        <taxon>Desulfovibrionales</taxon>
        <taxon>Desulfovibrionaceae</taxon>
        <taxon>Oleidesulfovibrio</taxon>
    </lineage>
</organism>
<dbReference type="InterPro" id="IPR011324">
    <property type="entry name" value="Cytotoxic_necrot_fac-like_cat"/>
</dbReference>
<dbReference type="HOGENOM" id="CLU_065784_0_0_7"/>
<evidence type="ECO:0000313" key="11">
    <source>
        <dbReference type="Proteomes" id="UP000002710"/>
    </source>
</evidence>
<dbReference type="Proteomes" id="UP000002710">
    <property type="component" value="Chromosome"/>
</dbReference>
<evidence type="ECO:0000256" key="1">
    <source>
        <dbReference type="ARBA" id="ARBA00000553"/>
    </source>
</evidence>
<comment type="similarity">
    <text evidence="2">Belongs to the purine nucleoside phosphorylase YfiH/LACC1 family.</text>
</comment>
<accession>Q30V87</accession>
<keyword evidence="4" id="KW-0479">Metal-binding</keyword>
<dbReference type="STRING" id="207559.Dde_3616"/>
<dbReference type="AlphaFoldDB" id="Q30V87"/>
<keyword evidence="5" id="KW-0378">Hydrolase</keyword>
<dbReference type="GO" id="GO:0005507">
    <property type="term" value="F:copper ion binding"/>
    <property type="evidence" value="ECO:0007669"/>
    <property type="project" value="TreeGrafter"/>
</dbReference>
<keyword evidence="6" id="KW-0862">Zinc</keyword>
<dbReference type="InterPro" id="IPR038371">
    <property type="entry name" value="Cu_polyphenol_OxRdtase_sf"/>
</dbReference>
<dbReference type="Gene3D" id="3.60.140.10">
    <property type="entry name" value="CNF1/YfiH-like putative cysteine hydrolases"/>
    <property type="match status" value="1"/>
</dbReference>
<evidence type="ECO:0000256" key="4">
    <source>
        <dbReference type="ARBA" id="ARBA00022723"/>
    </source>
</evidence>
<evidence type="ECO:0000256" key="3">
    <source>
        <dbReference type="ARBA" id="ARBA00022679"/>
    </source>
</evidence>
<evidence type="ECO:0000256" key="9">
    <source>
        <dbReference type="ARBA" id="ARBA00049893"/>
    </source>
</evidence>
<comment type="catalytic activity">
    <reaction evidence="1">
        <text>inosine + phosphate = alpha-D-ribose 1-phosphate + hypoxanthine</text>
        <dbReference type="Rhea" id="RHEA:27646"/>
        <dbReference type="ChEBI" id="CHEBI:17368"/>
        <dbReference type="ChEBI" id="CHEBI:17596"/>
        <dbReference type="ChEBI" id="CHEBI:43474"/>
        <dbReference type="ChEBI" id="CHEBI:57720"/>
        <dbReference type="EC" id="2.4.2.1"/>
    </reaction>
    <physiologicalReaction direction="left-to-right" evidence="1">
        <dbReference type="Rhea" id="RHEA:27647"/>
    </physiologicalReaction>
</comment>
<dbReference type="RefSeq" id="WP_011369290.1">
    <property type="nucleotide sequence ID" value="NC_007519.1"/>
</dbReference>
<dbReference type="eggNOG" id="COG1496">
    <property type="taxonomic scope" value="Bacteria"/>
</dbReference>
<keyword evidence="3" id="KW-0808">Transferase</keyword>
<dbReference type="SUPFAM" id="SSF64438">
    <property type="entry name" value="CNF1/YfiH-like putative cysteine hydrolases"/>
    <property type="match status" value="1"/>
</dbReference>
<dbReference type="PANTHER" id="PTHR30616">
    <property type="entry name" value="UNCHARACTERIZED PROTEIN YFIH"/>
    <property type="match status" value="1"/>
</dbReference>
<dbReference type="EMBL" id="CP000112">
    <property type="protein sequence ID" value="ABB40409.1"/>
    <property type="molecule type" value="Genomic_DNA"/>
</dbReference>
<keyword evidence="11" id="KW-1185">Reference proteome</keyword>
<evidence type="ECO:0000256" key="8">
    <source>
        <dbReference type="ARBA" id="ARBA00048968"/>
    </source>
</evidence>
<evidence type="ECO:0000256" key="2">
    <source>
        <dbReference type="ARBA" id="ARBA00007353"/>
    </source>
</evidence>
<dbReference type="CDD" id="cd16833">
    <property type="entry name" value="YfiH"/>
    <property type="match status" value="1"/>
</dbReference>
<gene>
    <name evidence="10" type="ordered locus">Dde_3616</name>
</gene>
<comment type="catalytic activity">
    <reaction evidence="7">
        <text>adenosine + H2O + H(+) = inosine + NH4(+)</text>
        <dbReference type="Rhea" id="RHEA:24408"/>
        <dbReference type="ChEBI" id="CHEBI:15377"/>
        <dbReference type="ChEBI" id="CHEBI:15378"/>
        <dbReference type="ChEBI" id="CHEBI:16335"/>
        <dbReference type="ChEBI" id="CHEBI:17596"/>
        <dbReference type="ChEBI" id="CHEBI:28938"/>
        <dbReference type="EC" id="3.5.4.4"/>
    </reaction>
    <physiologicalReaction direction="left-to-right" evidence="7">
        <dbReference type="Rhea" id="RHEA:24409"/>
    </physiologicalReaction>
</comment>
<dbReference type="GO" id="GO:0017061">
    <property type="term" value="F:S-methyl-5-thioadenosine phosphorylase activity"/>
    <property type="evidence" value="ECO:0007669"/>
    <property type="project" value="UniProtKB-EC"/>
</dbReference>
<comment type="catalytic activity">
    <reaction evidence="8">
        <text>adenosine + phosphate = alpha-D-ribose 1-phosphate + adenine</text>
        <dbReference type="Rhea" id="RHEA:27642"/>
        <dbReference type="ChEBI" id="CHEBI:16335"/>
        <dbReference type="ChEBI" id="CHEBI:16708"/>
        <dbReference type="ChEBI" id="CHEBI:43474"/>
        <dbReference type="ChEBI" id="CHEBI:57720"/>
        <dbReference type="EC" id="2.4.2.1"/>
    </reaction>
    <physiologicalReaction direction="left-to-right" evidence="8">
        <dbReference type="Rhea" id="RHEA:27643"/>
    </physiologicalReaction>
</comment>
<evidence type="ECO:0000256" key="6">
    <source>
        <dbReference type="ARBA" id="ARBA00022833"/>
    </source>
</evidence>
<name>Q30V87_OLEA2</name>
<protein>
    <submittedName>
        <fullName evidence="10">Multi-copper polyphenol oxidoreductase, laccase</fullName>
    </submittedName>
</protein>
<dbReference type="InterPro" id="IPR003730">
    <property type="entry name" value="Cu_polyphenol_OxRdtase"/>
</dbReference>
<sequence>MAVNVIPFRFPGIPAVRCAFQTRQGGTDKDAAGPEYCGGNISYDVGDNAEHVTANRRMLHRQLGFDRWVELRQVHGDVLVTDSRPVTAVDERPRTEADGHTTDRPGDALIIKTADCQPILLAHTSGRYIAALHAGWRGNRAGFIGSAVARFCSRYGISPADVMAVRGPSLGPAAAQFVNFDTEWGPAWQHWFHKEHMTMDLWSLTRHQLHEAGLPREQIFSLDLCTWSLPDMFFSYRRAKASGRQAAFIWIER</sequence>